<feature type="domain" description="Aminotransferase-like plant mobile" evidence="1">
    <location>
        <begin position="346"/>
        <end position="435"/>
    </location>
</feature>
<keyword evidence="3" id="KW-1185">Reference proteome</keyword>
<dbReference type="GO" id="GO:0010073">
    <property type="term" value="P:meristem maintenance"/>
    <property type="evidence" value="ECO:0007669"/>
    <property type="project" value="InterPro"/>
</dbReference>
<comment type="caution">
    <text evidence="2">The sequence shown here is derived from an EMBL/GenBank/DDBJ whole genome shotgun (WGS) entry which is preliminary data.</text>
</comment>
<dbReference type="Proteomes" id="UP001151287">
    <property type="component" value="Unassembled WGS sequence"/>
</dbReference>
<dbReference type="Pfam" id="PF10536">
    <property type="entry name" value="PMD"/>
    <property type="match status" value="1"/>
</dbReference>
<dbReference type="AlphaFoldDB" id="A0A9Q0HUK9"/>
<accession>A0A9Q0HUK9</accession>
<dbReference type="PANTHER" id="PTHR46033">
    <property type="entry name" value="PROTEIN MAIN-LIKE 2"/>
    <property type="match status" value="1"/>
</dbReference>
<dbReference type="InterPro" id="IPR019557">
    <property type="entry name" value="AminoTfrase-like_pln_mobile"/>
</dbReference>
<dbReference type="EMBL" id="JAMQYH010000002">
    <property type="protein sequence ID" value="KAJ1698966.1"/>
    <property type="molecule type" value="Genomic_DNA"/>
</dbReference>
<dbReference type="PANTHER" id="PTHR46033:SF80">
    <property type="entry name" value="PROTEIN MAIN-LIKE 2-LIKE"/>
    <property type="match status" value="1"/>
</dbReference>
<reference evidence="2" key="1">
    <citation type="journal article" date="2022" name="Cell">
        <title>Repeat-based holocentromeres influence genome architecture and karyotype evolution.</title>
        <authorList>
            <person name="Hofstatter P.G."/>
            <person name="Thangavel G."/>
            <person name="Lux T."/>
            <person name="Neumann P."/>
            <person name="Vondrak T."/>
            <person name="Novak P."/>
            <person name="Zhang M."/>
            <person name="Costa L."/>
            <person name="Castellani M."/>
            <person name="Scott A."/>
            <person name="Toegelov H."/>
            <person name="Fuchs J."/>
            <person name="Mata-Sucre Y."/>
            <person name="Dias Y."/>
            <person name="Vanzela A.L.L."/>
            <person name="Huettel B."/>
            <person name="Almeida C.C.S."/>
            <person name="Simkova H."/>
            <person name="Souza G."/>
            <person name="Pedrosa-Harand A."/>
            <person name="Macas J."/>
            <person name="Mayer K.F.X."/>
            <person name="Houben A."/>
            <person name="Marques A."/>
        </authorList>
    </citation>
    <scope>NUCLEOTIDE SEQUENCE</scope>
    <source>
        <strain evidence="2">RhyBre1mFocal</strain>
    </source>
</reference>
<dbReference type="InterPro" id="IPR044824">
    <property type="entry name" value="MAIN-like"/>
</dbReference>
<gene>
    <name evidence="2" type="ORF">LUZ63_007478</name>
</gene>
<evidence type="ECO:0000313" key="3">
    <source>
        <dbReference type="Proteomes" id="UP001151287"/>
    </source>
</evidence>
<protein>
    <recommendedName>
        <fullName evidence="1">Aminotransferase-like plant mobile domain-containing protein</fullName>
    </recommendedName>
</protein>
<evidence type="ECO:0000313" key="2">
    <source>
        <dbReference type="EMBL" id="KAJ1698966.1"/>
    </source>
</evidence>
<proteinExistence type="predicted"/>
<organism evidence="2 3">
    <name type="scientific">Rhynchospora breviuscula</name>
    <dbReference type="NCBI Taxonomy" id="2022672"/>
    <lineage>
        <taxon>Eukaryota</taxon>
        <taxon>Viridiplantae</taxon>
        <taxon>Streptophyta</taxon>
        <taxon>Embryophyta</taxon>
        <taxon>Tracheophyta</taxon>
        <taxon>Spermatophyta</taxon>
        <taxon>Magnoliopsida</taxon>
        <taxon>Liliopsida</taxon>
        <taxon>Poales</taxon>
        <taxon>Cyperaceae</taxon>
        <taxon>Cyperoideae</taxon>
        <taxon>Rhynchosporeae</taxon>
        <taxon>Rhynchospora</taxon>
    </lineage>
</organism>
<evidence type="ECO:0000259" key="1">
    <source>
        <dbReference type="Pfam" id="PF10536"/>
    </source>
</evidence>
<sequence>MGHFDPTRGFSFVRFSPYGPSDQEINDRIRYLDPDNHYQALHRHWRDRMLLDRDIYRGLYVRHRRTHFGRNSTSSLPIAEPASWTFSRRTQIVTHFSEAGNSWSGVTRERDCIFLGPAGRPDPSPVHLLSTEMMTGRVMPWSPDFLRLSGHLEVSLGQVEWTRYVLSHMSDLLRHVHLYEGIFLSLFDYPHDPILFRAFATNWNYITNTLFLADREMTITIWEIFQLTGLPIFGRPYEEWVPPDADLFGIRSNGQPRYPDSLRQMYDIYYGIAATHPRDGFHPMVSFRNWIRFFMNRVLTESSGNSRHGSFANPADPFGIGRAIVSVDATGSVPDFERLSSRVLDDETILTAFLAWWLCHFAVVSRPTGYIRPGVFVMANALARGIRVSLAIPALATLYRSLREVTTSRDPSASHVAVPFHLINGWLYAYWRDFHGVVMPTDLTRRLPFLAHLAGASVFPPDQIRTHFLFWWRGRAATHTCPRVFVRGLPTSFGEGIFVRDDPLVSRDDWPILMAFMVSFREGFLPHRQDDEIFAEPYCPQRVAWQFGFDQGIPSLSIPLRPPRVSLTSFSEYWLFILRTGTGIGFFVPHPSRIGHVTVQYLQWYRDLVGAHHSLSEGDLRRCPYDDWFVLVGSARPRGGFFHHP</sequence>
<name>A0A9Q0HUK9_9POAL</name>
<dbReference type="OrthoDB" id="694455at2759"/>